<evidence type="ECO:0000313" key="2">
    <source>
        <dbReference type="EMBL" id="MBP1996997.1"/>
    </source>
</evidence>
<evidence type="ECO:0000313" key="3">
    <source>
        <dbReference type="Proteomes" id="UP001519287"/>
    </source>
</evidence>
<sequence length="128" mass="14430">MTYHKHSLVRLVFFVGLILSIAFVTPIPASEMHVPELTQESSLSTMESKARNASGIKLSNFSKQPAPLPYALSIFLLLLLIIQRLFTSRLQFAPFISRLLKSLLLSPIKFTSFFVQRNSNTFCSLIVI</sequence>
<comment type="caution">
    <text evidence="2">The sequence shown here is derived from an EMBL/GenBank/DDBJ whole genome shotgun (WGS) entry which is preliminary data.</text>
</comment>
<keyword evidence="1" id="KW-0472">Membrane</keyword>
<reference evidence="2 3" key="1">
    <citation type="submission" date="2021-03" db="EMBL/GenBank/DDBJ databases">
        <title>Genomic Encyclopedia of Type Strains, Phase IV (KMG-IV): sequencing the most valuable type-strain genomes for metagenomic binning, comparative biology and taxonomic classification.</title>
        <authorList>
            <person name="Goeker M."/>
        </authorList>
    </citation>
    <scope>NUCLEOTIDE SEQUENCE [LARGE SCALE GENOMIC DNA]</scope>
    <source>
        <strain evidence="2 3">DSM 26048</strain>
    </source>
</reference>
<protein>
    <submittedName>
        <fullName evidence="2">Uncharacterized protein</fullName>
    </submittedName>
</protein>
<dbReference type="Proteomes" id="UP001519287">
    <property type="component" value="Unassembled WGS sequence"/>
</dbReference>
<keyword evidence="1" id="KW-1133">Transmembrane helix</keyword>
<organism evidence="2 3">
    <name type="scientific">Paenibacillus eucommiae</name>
    <dbReference type="NCBI Taxonomy" id="1355755"/>
    <lineage>
        <taxon>Bacteria</taxon>
        <taxon>Bacillati</taxon>
        <taxon>Bacillota</taxon>
        <taxon>Bacilli</taxon>
        <taxon>Bacillales</taxon>
        <taxon>Paenibacillaceae</taxon>
        <taxon>Paenibacillus</taxon>
    </lineage>
</organism>
<evidence type="ECO:0000256" key="1">
    <source>
        <dbReference type="SAM" id="Phobius"/>
    </source>
</evidence>
<feature type="transmembrane region" description="Helical" evidence="1">
    <location>
        <begin position="7"/>
        <end position="27"/>
    </location>
</feature>
<feature type="transmembrane region" description="Helical" evidence="1">
    <location>
        <begin position="68"/>
        <end position="86"/>
    </location>
</feature>
<name>A0ABS4JAX0_9BACL</name>
<keyword evidence="3" id="KW-1185">Reference proteome</keyword>
<dbReference type="EMBL" id="JAGGLB010000064">
    <property type="protein sequence ID" value="MBP1996997.1"/>
    <property type="molecule type" value="Genomic_DNA"/>
</dbReference>
<proteinExistence type="predicted"/>
<gene>
    <name evidence="2" type="ORF">J2Z66_008675</name>
</gene>
<keyword evidence="1" id="KW-0812">Transmembrane</keyword>
<accession>A0ABS4JAX0</accession>